<feature type="transmembrane region" description="Helical" evidence="2">
    <location>
        <begin position="21"/>
        <end position="41"/>
    </location>
</feature>
<dbReference type="PANTHER" id="PTHR47926:SF376">
    <property type="entry name" value="TETRATRICOPEPTIDE-LIKE HELICAL DOMAIN SUPERFAMILY"/>
    <property type="match status" value="1"/>
</dbReference>
<dbReference type="PANTHER" id="PTHR47926">
    <property type="entry name" value="PENTATRICOPEPTIDE REPEAT-CONTAINING PROTEIN"/>
    <property type="match status" value="1"/>
</dbReference>
<dbReference type="Gramene" id="PRQ47950">
    <property type="protein sequence ID" value="PRQ47950"/>
    <property type="gene ID" value="RchiOBHm_Chr2g0105281"/>
</dbReference>
<evidence type="ECO:0000256" key="2">
    <source>
        <dbReference type="SAM" id="Phobius"/>
    </source>
</evidence>
<evidence type="ECO:0000313" key="4">
    <source>
        <dbReference type="Proteomes" id="UP000238479"/>
    </source>
</evidence>
<dbReference type="NCBIfam" id="TIGR00756">
    <property type="entry name" value="PPR"/>
    <property type="match status" value="2"/>
</dbReference>
<dbReference type="InterPro" id="IPR046960">
    <property type="entry name" value="PPR_At4g14850-like_plant"/>
</dbReference>
<dbReference type="EMBL" id="PDCK01000040">
    <property type="protein sequence ID" value="PRQ47950.1"/>
    <property type="molecule type" value="Genomic_DNA"/>
</dbReference>
<organism evidence="3 4">
    <name type="scientific">Rosa chinensis</name>
    <name type="common">China rose</name>
    <dbReference type="NCBI Taxonomy" id="74649"/>
    <lineage>
        <taxon>Eukaryota</taxon>
        <taxon>Viridiplantae</taxon>
        <taxon>Streptophyta</taxon>
        <taxon>Embryophyta</taxon>
        <taxon>Tracheophyta</taxon>
        <taxon>Spermatophyta</taxon>
        <taxon>Magnoliopsida</taxon>
        <taxon>eudicotyledons</taxon>
        <taxon>Gunneridae</taxon>
        <taxon>Pentapetalae</taxon>
        <taxon>rosids</taxon>
        <taxon>fabids</taxon>
        <taxon>Rosales</taxon>
        <taxon>Rosaceae</taxon>
        <taxon>Rosoideae</taxon>
        <taxon>Rosoideae incertae sedis</taxon>
        <taxon>Rosa</taxon>
    </lineage>
</organism>
<feature type="transmembrane region" description="Helical" evidence="2">
    <location>
        <begin position="79"/>
        <end position="98"/>
    </location>
</feature>
<dbReference type="GO" id="GO:0003723">
    <property type="term" value="F:RNA binding"/>
    <property type="evidence" value="ECO:0007669"/>
    <property type="project" value="InterPro"/>
</dbReference>
<name>A0A2P6RNF4_ROSCH</name>
<dbReference type="InterPro" id="IPR011990">
    <property type="entry name" value="TPR-like_helical_dom_sf"/>
</dbReference>
<dbReference type="InterPro" id="IPR002885">
    <property type="entry name" value="PPR_rpt"/>
</dbReference>
<dbReference type="Proteomes" id="UP000238479">
    <property type="component" value="Chromosome 2"/>
</dbReference>
<keyword evidence="2" id="KW-0472">Membrane</keyword>
<keyword evidence="2" id="KW-0812">Transmembrane</keyword>
<protein>
    <submittedName>
        <fullName evidence="3">Putative pentatricopeptide</fullName>
    </submittedName>
</protein>
<gene>
    <name evidence="3" type="ORF">RchiOBHm_Chr2g0105281</name>
</gene>
<proteinExistence type="predicted"/>
<keyword evidence="4" id="KW-1185">Reference proteome</keyword>
<dbReference type="GO" id="GO:0009451">
    <property type="term" value="P:RNA modification"/>
    <property type="evidence" value="ECO:0007669"/>
    <property type="project" value="InterPro"/>
</dbReference>
<reference evidence="3 4" key="1">
    <citation type="journal article" date="2018" name="Nat. Genet.">
        <title>The Rosa genome provides new insights in the design of modern roses.</title>
        <authorList>
            <person name="Bendahmane M."/>
        </authorList>
    </citation>
    <scope>NUCLEOTIDE SEQUENCE [LARGE SCALE GENOMIC DNA]</scope>
    <source>
        <strain evidence="4">cv. Old Blush</strain>
    </source>
</reference>
<dbReference type="AlphaFoldDB" id="A0A2P6RNF4"/>
<dbReference type="OMA" id="DMESARY"/>
<dbReference type="STRING" id="74649.A0A2P6RNF4"/>
<evidence type="ECO:0000313" key="3">
    <source>
        <dbReference type="EMBL" id="PRQ47950.1"/>
    </source>
</evidence>
<dbReference type="Pfam" id="PF01535">
    <property type="entry name" value="PPR"/>
    <property type="match status" value="2"/>
</dbReference>
<dbReference type="Gene3D" id="1.25.40.10">
    <property type="entry name" value="Tetratricopeptide repeat domain"/>
    <property type="match status" value="1"/>
</dbReference>
<keyword evidence="2" id="KW-1133">Transmembrane helix</keyword>
<comment type="caution">
    <text evidence="3">The sequence shown here is derived from an EMBL/GenBank/DDBJ whole genome shotgun (WGS) entry which is preliminary data.</text>
</comment>
<keyword evidence="1" id="KW-0677">Repeat</keyword>
<accession>A0A2P6RNF4</accession>
<evidence type="ECO:0000256" key="1">
    <source>
        <dbReference type="ARBA" id="ARBA00022737"/>
    </source>
</evidence>
<sequence length="128" mass="14585">MSRRHPFQGLGCYIKMLRNRFPTSCTFLSLTKACALISIHFSGFDSHVFVQTALIDLYSKLRRIGKAQKVFDQMPERDGFAWTTMFSSLTSVGNMISARTLFNEMIERCTATSATWNTMIDHMKGAEK</sequence>